<dbReference type="STRING" id="1796616.A4V09_13015"/>
<dbReference type="KEGG" id="byl:A4V09_13015"/>
<organism evidence="1 2">
    <name type="scientific">Blautia pseudococcoides</name>
    <dbReference type="NCBI Taxonomy" id="1796616"/>
    <lineage>
        <taxon>Bacteria</taxon>
        <taxon>Bacillati</taxon>
        <taxon>Bacillota</taxon>
        <taxon>Clostridia</taxon>
        <taxon>Lachnospirales</taxon>
        <taxon>Lachnospiraceae</taxon>
        <taxon>Blautia</taxon>
    </lineage>
</organism>
<dbReference type="OrthoDB" id="1752934at2"/>
<proteinExistence type="predicted"/>
<accession>A0A1C7IG85</accession>
<dbReference type="AlphaFoldDB" id="A0A1C7IG85"/>
<name>A0A1C7IG85_9FIRM</name>
<evidence type="ECO:0000313" key="2">
    <source>
        <dbReference type="Proteomes" id="UP000092574"/>
    </source>
</evidence>
<evidence type="ECO:0000313" key="1">
    <source>
        <dbReference type="EMBL" id="ANU78661.1"/>
    </source>
</evidence>
<dbReference type="RefSeq" id="WP_065544771.1">
    <property type="nucleotide sequence ID" value="NZ_CP015405.2"/>
</dbReference>
<gene>
    <name evidence="1" type="ORF">A4V09_13015</name>
</gene>
<dbReference type="EMBL" id="CP015405">
    <property type="protein sequence ID" value="ANU78661.1"/>
    <property type="molecule type" value="Genomic_DNA"/>
</dbReference>
<sequence length="76" mass="9043">MKTYEVIHEIFNQCPGNHSRDNFIQEVDMESPEVWLNAKFNSEKELRMEKTEKEDGSVVYDVMTAEVHQRFTFSEI</sequence>
<protein>
    <submittedName>
        <fullName evidence="1">Uncharacterized protein</fullName>
    </submittedName>
</protein>
<dbReference type="Proteomes" id="UP000092574">
    <property type="component" value="Chromosome"/>
</dbReference>
<keyword evidence="2" id="KW-1185">Reference proteome</keyword>
<reference evidence="1" key="1">
    <citation type="submission" date="2017-04" db="EMBL/GenBank/DDBJ databases">
        <title>Complete Genome Sequences of Twelve Strains of a Stable Defined Moderately Diverse Mouse Microbiota 2 (sDMDMm2).</title>
        <authorList>
            <person name="Uchimura Y."/>
            <person name="Wyss M."/>
            <person name="Brugiroux S."/>
            <person name="Limenitakis J.P."/>
            <person name="Stecher B."/>
            <person name="McCoy K.D."/>
            <person name="Macpherson A.J."/>
        </authorList>
    </citation>
    <scope>NUCLEOTIDE SEQUENCE</scope>
    <source>
        <strain evidence="1">YL58</strain>
    </source>
</reference>